<name>A0A3D9H8Y1_9FLAO</name>
<dbReference type="InterPro" id="IPR032710">
    <property type="entry name" value="NTF2-like_dom_sf"/>
</dbReference>
<gene>
    <name evidence="2" type="ORF">DFQ02_10791</name>
</gene>
<dbReference type="PROSITE" id="PS51257">
    <property type="entry name" value="PROKAR_LIPOPROTEIN"/>
    <property type="match status" value="1"/>
</dbReference>
<sequence>MVLKPISYKTMKLSTVLILFIFILFSCETKDNKKMVEIWKEEVIKTETEFCNLSKKEGMNVAFMKYVADDGVLLRNNRLIKGKNSIKQFMINNTSKGLSWKPDFVDVSLSGDLAYTYGKYTYVYKDSSHNTKISKGIFHTVWKRQPDNTWKFVWD</sequence>
<keyword evidence="3" id="KW-1185">Reference proteome</keyword>
<accession>A0A3D9H8Y1</accession>
<evidence type="ECO:0000259" key="1">
    <source>
        <dbReference type="Pfam" id="PF14534"/>
    </source>
</evidence>
<dbReference type="InterPro" id="IPR027843">
    <property type="entry name" value="DUF4440"/>
</dbReference>
<organism evidence="2 3">
    <name type="scientific">Seonamhaeicola aphaedonensis</name>
    <dbReference type="NCBI Taxonomy" id="1461338"/>
    <lineage>
        <taxon>Bacteria</taxon>
        <taxon>Pseudomonadati</taxon>
        <taxon>Bacteroidota</taxon>
        <taxon>Flavobacteriia</taxon>
        <taxon>Flavobacteriales</taxon>
        <taxon>Flavobacteriaceae</taxon>
    </lineage>
</organism>
<evidence type="ECO:0000313" key="3">
    <source>
        <dbReference type="Proteomes" id="UP000256629"/>
    </source>
</evidence>
<dbReference type="Gene3D" id="3.10.450.50">
    <property type="match status" value="1"/>
</dbReference>
<dbReference type="AlphaFoldDB" id="A0A3D9H8Y1"/>
<feature type="domain" description="DUF4440" evidence="1">
    <location>
        <begin position="62"/>
        <end position="151"/>
    </location>
</feature>
<dbReference type="EMBL" id="QRDX01000007">
    <property type="protein sequence ID" value="RED45945.1"/>
    <property type="molecule type" value="Genomic_DNA"/>
</dbReference>
<evidence type="ECO:0000313" key="2">
    <source>
        <dbReference type="EMBL" id="RED45945.1"/>
    </source>
</evidence>
<dbReference type="SUPFAM" id="SSF54427">
    <property type="entry name" value="NTF2-like"/>
    <property type="match status" value="1"/>
</dbReference>
<proteinExistence type="predicted"/>
<dbReference type="OrthoDB" id="1119084at2"/>
<reference evidence="2 3" key="1">
    <citation type="submission" date="2018-07" db="EMBL/GenBank/DDBJ databases">
        <title>Genomic Encyclopedia of Type Strains, Phase III (KMG-III): the genomes of soil and plant-associated and newly described type strains.</title>
        <authorList>
            <person name="Whitman W."/>
        </authorList>
    </citation>
    <scope>NUCLEOTIDE SEQUENCE [LARGE SCALE GENOMIC DNA]</scope>
    <source>
        <strain evidence="2 3">CECT 8487</strain>
    </source>
</reference>
<dbReference type="Pfam" id="PF14534">
    <property type="entry name" value="DUF4440"/>
    <property type="match status" value="1"/>
</dbReference>
<protein>
    <submittedName>
        <fullName evidence="2">Uncharacterized protein DUF4440</fullName>
    </submittedName>
</protein>
<dbReference type="Proteomes" id="UP000256629">
    <property type="component" value="Unassembled WGS sequence"/>
</dbReference>
<comment type="caution">
    <text evidence="2">The sequence shown here is derived from an EMBL/GenBank/DDBJ whole genome shotgun (WGS) entry which is preliminary data.</text>
</comment>